<dbReference type="GO" id="GO:0035082">
    <property type="term" value="P:axoneme assembly"/>
    <property type="evidence" value="ECO:0007669"/>
    <property type="project" value="TreeGrafter"/>
</dbReference>
<dbReference type="GeneTree" id="ENSGT00940000158494"/>
<keyword evidence="5" id="KW-0969">Cilium</keyword>
<comment type="subcellular location">
    <subcellularLocation>
        <location evidence="1">Cell projection</location>
        <location evidence="1">Cilium</location>
    </subcellularLocation>
</comment>
<dbReference type="OrthoDB" id="1904536at2759"/>
<evidence type="ECO:0000313" key="7">
    <source>
        <dbReference type="Ensembl" id="ENSECRP00000011684.1"/>
    </source>
</evidence>
<dbReference type="Ensembl" id="ENSECRT00000011875.1">
    <property type="protein sequence ID" value="ENSECRP00000011684.1"/>
    <property type="gene ID" value="ENSECRG00000007780.1"/>
</dbReference>
<gene>
    <name evidence="7" type="primary">LOC114657733</name>
</gene>
<organism evidence="7 8">
    <name type="scientific">Erpetoichthys calabaricus</name>
    <name type="common">Rope fish</name>
    <name type="synonym">Calamoichthys calabaricus</name>
    <dbReference type="NCBI Taxonomy" id="27687"/>
    <lineage>
        <taxon>Eukaryota</taxon>
        <taxon>Metazoa</taxon>
        <taxon>Chordata</taxon>
        <taxon>Craniata</taxon>
        <taxon>Vertebrata</taxon>
        <taxon>Euteleostomi</taxon>
        <taxon>Actinopterygii</taxon>
        <taxon>Polypteriformes</taxon>
        <taxon>Polypteridae</taxon>
        <taxon>Erpetoichthys</taxon>
    </lineage>
</organism>
<protein>
    <recommendedName>
        <fullName evidence="9">Dynein assembly factor 1, axonemal</fullName>
    </recommendedName>
</protein>
<dbReference type="InterPro" id="IPR050576">
    <property type="entry name" value="Cilia_flagella_integrity"/>
</dbReference>
<evidence type="ECO:0000256" key="5">
    <source>
        <dbReference type="ARBA" id="ARBA00023069"/>
    </source>
</evidence>
<evidence type="ECO:0000256" key="2">
    <source>
        <dbReference type="ARBA" id="ARBA00006453"/>
    </source>
</evidence>
<accession>A0A8C4S544</accession>
<dbReference type="InterPro" id="IPR001611">
    <property type="entry name" value="Leu-rich_rpt"/>
</dbReference>
<evidence type="ECO:0000256" key="1">
    <source>
        <dbReference type="ARBA" id="ARBA00004138"/>
    </source>
</evidence>
<dbReference type="Proteomes" id="UP000694620">
    <property type="component" value="Chromosome 9"/>
</dbReference>
<dbReference type="GO" id="GO:0070840">
    <property type="term" value="F:dynein complex binding"/>
    <property type="evidence" value="ECO:0007669"/>
    <property type="project" value="TreeGrafter"/>
</dbReference>
<evidence type="ECO:0000256" key="6">
    <source>
        <dbReference type="ARBA" id="ARBA00023273"/>
    </source>
</evidence>
<dbReference type="RefSeq" id="XP_028665448.1">
    <property type="nucleotide sequence ID" value="XM_028809615.2"/>
</dbReference>
<dbReference type="GO" id="GO:0005930">
    <property type="term" value="C:axoneme"/>
    <property type="evidence" value="ECO:0007669"/>
    <property type="project" value="TreeGrafter"/>
</dbReference>
<keyword evidence="6" id="KW-0966">Cell projection</keyword>
<dbReference type="FunFam" id="3.80.10.10:FF:000331">
    <property type="entry name" value="Dynein assembly factor 1, axonemal homolog"/>
    <property type="match status" value="1"/>
</dbReference>
<reference evidence="7" key="3">
    <citation type="submission" date="2025-09" db="UniProtKB">
        <authorList>
            <consortium name="Ensembl"/>
        </authorList>
    </citation>
    <scope>IDENTIFICATION</scope>
</reference>
<evidence type="ECO:0008006" key="9">
    <source>
        <dbReference type="Google" id="ProtNLM"/>
    </source>
</evidence>
<dbReference type="InterPro" id="IPR032675">
    <property type="entry name" value="LRR_dom_sf"/>
</dbReference>
<keyword evidence="8" id="KW-1185">Reference proteome</keyword>
<dbReference type="Pfam" id="PF14580">
    <property type="entry name" value="LRR_9"/>
    <property type="match status" value="1"/>
</dbReference>
<dbReference type="SUPFAM" id="SSF52075">
    <property type="entry name" value="Outer arm dynein light chain 1"/>
    <property type="match status" value="1"/>
</dbReference>
<evidence type="ECO:0000256" key="4">
    <source>
        <dbReference type="ARBA" id="ARBA00022737"/>
    </source>
</evidence>
<dbReference type="SMART" id="SM00365">
    <property type="entry name" value="LRR_SD22"/>
    <property type="match status" value="4"/>
</dbReference>
<dbReference type="FunFam" id="3.80.10.10:FF:000166">
    <property type="entry name" value="Dynein assembly factor 1, axonemal"/>
    <property type="match status" value="1"/>
</dbReference>
<comment type="similarity">
    <text evidence="2">Belongs to the DNAAF1 family.</text>
</comment>
<proteinExistence type="inferred from homology"/>
<dbReference type="PANTHER" id="PTHR45973:SF9">
    <property type="entry name" value="LEUCINE-RICH REPEAT-CONTAINING PROTEIN 46"/>
    <property type="match status" value="1"/>
</dbReference>
<dbReference type="PANTHER" id="PTHR45973">
    <property type="entry name" value="PROTEIN PHOSPHATASE 1 REGULATORY SUBUNIT SDS22-RELATED"/>
    <property type="match status" value="1"/>
</dbReference>
<keyword evidence="4" id="KW-0677">Repeat</keyword>
<dbReference type="GeneID" id="114657733"/>
<reference evidence="7" key="1">
    <citation type="submission" date="2021-06" db="EMBL/GenBank/DDBJ databases">
        <authorList>
            <consortium name="Wellcome Sanger Institute Data Sharing"/>
        </authorList>
    </citation>
    <scope>NUCLEOTIDE SEQUENCE [LARGE SCALE GENOMIC DNA]</scope>
</reference>
<dbReference type="Gene3D" id="3.80.10.10">
    <property type="entry name" value="Ribonuclease Inhibitor"/>
    <property type="match status" value="2"/>
</dbReference>
<evidence type="ECO:0000256" key="3">
    <source>
        <dbReference type="ARBA" id="ARBA00022614"/>
    </source>
</evidence>
<dbReference type="PROSITE" id="PS51450">
    <property type="entry name" value="LRR"/>
    <property type="match status" value="4"/>
</dbReference>
<name>A0A8C4S544_ERPCA</name>
<reference evidence="7" key="2">
    <citation type="submission" date="2025-08" db="UniProtKB">
        <authorList>
            <consortium name="Ensembl"/>
        </authorList>
    </citation>
    <scope>IDENTIFICATION</scope>
</reference>
<evidence type="ECO:0000313" key="8">
    <source>
        <dbReference type="Proteomes" id="UP000694620"/>
    </source>
</evidence>
<sequence length="594" mass="67719">MQPHEEKLEQKASETEPAMALPVLIKGSTDGPEDCVHLQKEELPKASVTKGNDVSLSAEDSKENINYIQQINTTVTQQKQSKQKDSGPRMTKRFLKDHCKQQKLYLTPYLNDTLYLHYKGFIAIENLEEYTGLKCLWLECNGLQKIENLENQSKMRCLFLHQNLIQKLENLEPLKDLDTLNVCNNYIQTIENLSCLTILSSLQMAHNQLQTIEDISHLKECPSISILDLSYNKLNDPKIFEVLEAMPNLRVLNLMGNEVTKKIANYRRTVTVRLKHLTFLDDRPIFPKDRACAEAWASGGWEAEKEERQKWETRERKKIQDSIDALAAIRKKAEEKRQLEGNQEDAHPVVSNHCDEDINDVPESPADATSQNKIARFVNETMEAHEEFLAQIAEEKNVKAPNKEEKASKESDSIVILDDLRREPTENNSVFATSGALVTELDKTEALETIRLDPQPTICLDDLPDLEEVDENEFFAEEFFSSKNRENEITAFRNEELQSAWTKTEKESGKRLIEEIPSPQEEPNQVLDSEIPAFKTELAMMDTLEKSEITSNAEALMAKPSSHIQLCDVADLLETPGGRGEHKAQGRCLIEELD</sequence>
<keyword evidence="3" id="KW-0433">Leucine-rich repeat</keyword>
<dbReference type="AlphaFoldDB" id="A0A8C4S544"/>